<name>A0AAV7VHJ0_PLEWA</name>
<feature type="region of interest" description="Disordered" evidence="1">
    <location>
        <begin position="27"/>
        <end position="62"/>
    </location>
</feature>
<reference evidence="2" key="1">
    <citation type="journal article" date="2022" name="bioRxiv">
        <title>Sequencing and chromosome-scale assembly of the giantPleurodeles waltlgenome.</title>
        <authorList>
            <person name="Brown T."/>
            <person name="Elewa A."/>
            <person name="Iarovenko S."/>
            <person name="Subramanian E."/>
            <person name="Araus A.J."/>
            <person name="Petzold A."/>
            <person name="Susuki M."/>
            <person name="Suzuki K.-i.T."/>
            <person name="Hayashi T."/>
            <person name="Toyoda A."/>
            <person name="Oliveira C."/>
            <person name="Osipova E."/>
            <person name="Leigh N.D."/>
            <person name="Simon A."/>
            <person name="Yun M.H."/>
        </authorList>
    </citation>
    <scope>NUCLEOTIDE SEQUENCE</scope>
    <source>
        <strain evidence="2">20211129_DDA</strain>
        <tissue evidence="2">Liver</tissue>
    </source>
</reference>
<dbReference type="Proteomes" id="UP001066276">
    <property type="component" value="Chromosome 2_1"/>
</dbReference>
<organism evidence="2 3">
    <name type="scientific">Pleurodeles waltl</name>
    <name type="common">Iberian ribbed newt</name>
    <dbReference type="NCBI Taxonomy" id="8319"/>
    <lineage>
        <taxon>Eukaryota</taxon>
        <taxon>Metazoa</taxon>
        <taxon>Chordata</taxon>
        <taxon>Craniata</taxon>
        <taxon>Vertebrata</taxon>
        <taxon>Euteleostomi</taxon>
        <taxon>Amphibia</taxon>
        <taxon>Batrachia</taxon>
        <taxon>Caudata</taxon>
        <taxon>Salamandroidea</taxon>
        <taxon>Salamandridae</taxon>
        <taxon>Pleurodelinae</taxon>
        <taxon>Pleurodeles</taxon>
    </lineage>
</organism>
<feature type="region of interest" description="Disordered" evidence="1">
    <location>
        <begin position="91"/>
        <end position="114"/>
    </location>
</feature>
<evidence type="ECO:0000313" key="2">
    <source>
        <dbReference type="EMBL" id="KAJ1200767.1"/>
    </source>
</evidence>
<comment type="caution">
    <text evidence="2">The sequence shown here is derived from an EMBL/GenBank/DDBJ whole genome shotgun (WGS) entry which is preliminary data.</text>
</comment>
<sequence length="114" mass="11905">MADTACGSAGLGNRFYFIYPAGGYGRSGDPRALPGDPSDLLVSRDRLGGRRGTRSVDRTWSRRSPMRADSDCALKGEECVQEFQGACSAAASSRGPPLPGVHRGPSAGGLSWAC</sequence>
<dbReference type="AlphaFoldDB" id="A0AAV7VHJ0"/>
<gene>
    <name evidence="2" type="ORF">NDU88_004588</name>
</gene>
<evidence type="ECO:0000256" key="1">
    <source>
        <dbReference type="SAM" id="MobiDB-lite"/>
    </source>
</evidence>
<proteinExistence type="predicted"/>
<evidence type="ECO:0000313" key="3">
    <source>
        <dbReference type="Proteomes" id="UP001066276"/>
    </source>
</evidence>
<protein>
    <submittedName>
        <fullName evidence="2">Uncharacterized protein</fullName>
    </submittedName>
</protein>
<feature type="compositionally biased region" description="Basic and acidic residues" evidence="1">
    <location>
        <begin position="42"/>
        <end position="62"/>
    </location>
</feature>
<keyword evidence="3" id="KW-1185">Reference proteome</keyword>
<accession>A0AAV7VHJ0</accession>
<dbReference type="EMBL" id="JANPWB010000003">
    <property type="protein sequence ID" value="KAJ1200767.1"/>
    <property type="molecule type" value="Genomic_DNA"/>
</dbReference>